<evidence type="ECO:0000313" key="2">
    <source>
        <dbReference type="Proteomes" id="UP000515369"/>
    </source>
</evidence>
<dbReference type="RefSeq" id="WP_182463719.1">
    <property type="nucleotide sequence ID" value="NZ_CP059732.1"/>
</dbReference>
<name>A0A7G5H5F8_9BACT</name>
<sequence>MAIYSFSGLRNLITAKLSPSGGDKIVASELRDTLKAIVDSTEAYSGAAQAILESTTSHAATVATATGPAAKLIIETVSGVMTLYIYSPTASPTLQRFLTFS</sequence>
<accession>A0A7G5H5F8</accession>
<dbReference type="EMBL" id="CP059732">
    <property type="protein sequence ID" value="QMW06350.1"/>
    <property type="molecule type" value="Genomic_DNA"/>
</dbReference>
<dbReference type="Proteomes" id="UP000515369">
    <property type="component" value="Chromosome"/>
</dbReference>
<keyword evidence="2" id="KW-1185">Reference proteome</keyword>
<evidence type="ECO:0000313" key="1">
    <source>
        <dbReference type="EMBL" id="QMW06350.1"/>
    </source>
</evidence>
<protein>
    <submittedName>
        <fullName evidence="1">Uncharacterized protein</fullName>
    </submittedName>
</protein>
<organism evidence="1 2">
    <name type="scientific">Spirosoma foliorum</name>
    <dbReference type="NCBI Taxonomy" id="2710596"/>
    <lineage>
        <taxon>Bacteria</taxon>
        <taxon>Pseudomonadati</taxon>
        <taxon>Bacteroidota</taxon>
        <taxon>Cytophagia</taxon>
        <taxon>Cytophagales</taxon>
        <taxon>Cytophagaceae</taxon>
        <taxon>Spirosoma</taxon>
    </lineage>
</organism>
<reference evidence="1 2" key="1">
    <citation type="submission" date="2020-07" db="EMBL/GenBank/DDBJ databases">
        <title>Spirosoma foliorum sp. nov., isolated from the leaves on the Nejang mountain Korea, Republic of.</title>
        <authorList>
            <person name="Ho H."/>
            <person name="Lee Y.-J."/>
            <person name="Nurcahyanto D.-A."/>
            <person name="Kim S.-G."/>
        </authorList>
    </citation>
    <scope>NUCLEOTIDE SEQUENCE [LARGE SCALE GENOMIC DNA]</scope>
    <source>
        <strain evidence="1 2">PL0136</strain>
    </source>
</reference>
<dbReference type="AlphaFoldDB" id="A0A7G5H5F8"/>
<gene>
    <name evidence="1" type="ORF">H3H32_16400</name>
</gene>
<proteinExistence type="predicted"/>
<dbReference type="KEGG" id="sfol:H3H32_16400"/>